<sequence length="194" mass="20916">ADKGELYLDQEKVAFNSPAEARGAGIETVYQNSEICVNATVAANFFIGRELCGKIPGFRLLKEGAMQKETEKVLSDIGIDVPSVTAKMGFLSGGQRQAIILGRFFHWGGRLALLDEPFAALGVAESRKGLKLMRQLSERGLPIILITHNIEHAFAVATKFIILRHGEVVGKGSVEDVTADDVVAIITGATHITK</sequence>
<dbReference type="PROSITE" id="PS00211">
    <property type="entry name" value="ABC_TRANSPORTER_1"/>
    <property type="match status" value="1"/>
</dbReference>
<dbReference type="PANTHER" id="PTHR43790">
    <property type="entry name" value="CARBOHYDRATE TRANSPORT ATP-BINDING PROTEIN MG119-RELATED"/>
    <property type="match status" value="1"/>
</dbReference>
<dbReference type="InterPro" id="IPR027417">
    <property type="entry name" value="P-loop_NTPase"/>
</dbReference>
<proteinExistence type="predicted"/>
<dbReference type="GO" id="GO:0005524">
    <property type="term" value="F:ATP binding"/>
    <property type="evidence" value="ECO:0007669"/>
    <property type="project" value="UniProtKB-KW"/>
</dbReference>
<accession>X1F4F0</accession>
<feature type="domain" description="ABC transporter" evidence="3">
    <location>
        <begin position="2"/>
        <end position="119"/>
    </location>
</feature>
<dbReference type="PANTHER" id="PTHR43790:SF8">
    <property type="entry name" value="SUGAR ABC TRANSPORTER ATP-BINDING PROTEIN"/>
    <property type="match status" value="1"/>
</dbReference>
<protein>
    <recommendedName>
        <fullName evidence="3">ABC transporter domain-containing protein</fullName>
    </recommendedName>
</protein>
<dbReference type="InterPro" id="IPR050107">
    <property type="entry name" value="ABC_carbohydrate_import_ATPase"/>
</dbReference>
<reference evidence="4" key="1">
    <citation type="journal article" date="2014" name="Front. Microbiol.">
        <title>High frequency of phylogenetically diverse reductive dehalogenase-homologous genes in deep subseafloor sedimentary metagenomes.</title>
        <authorList>
            <person name="Kawai M."/>
            <person name="Futagami T."/>
            <person name="Toyoda A."/>
            <person name="Takaki Y."/>
            <person name="Nishi S."/>
            <person name="Hori S."/>
            <person name="Arai W."/>
            <person name="Tsubouchi T."/>
            <person name="Morono Y."/>
            <person name="Uchiyama I."/>
            <person name="Ito T."/>
            <person name="Fujiyama A."/>
            <person name="Inagaki F."/>
            <person name="Takami H."/>
        </authorList>
    </citation>
    <scope>NUCLEOTIDE SEQUENCE</scope>
    <source>
        <strain evidence="4">Expedition CK06-06</strain>
    </source>
</reference>
<evidence type="ECO:0000259" key="3">
    <source>
        <dbReference type="Pfam" id="PF00005"/>
    </source>
</evidence>
<dbReference type="Gene3D" id="3.40.50.300">
    <property type="entry name" value="P-loop containing nucleotide triphosphate hydrolases"/>
    <property type="match status" value="1"/>
</dbReference>
<dbReference type="Pfam" id="PF00005">
    <property type="entry name" value="ABC_tran"/>
    <property type="match status" value="1"/>
</dbReference>
<dbReference type="AlphaFoldDB" id="X1F4F0"/>
<gene>
    <name evidence="4" type="ORF">S03H2_07977</name>
</gene>
<name>X1F4F0_9ZZZZ</name>
<dbReference type="GO" id="GO:0016887">
    <property type="term" value="F:ATP hydrolysis activity"/>
    <property type="evidence" value="ECO:0007669"/>
    <property type="project" value="InterPro"/>
</dbReference>
<dbReference type="InterPro" id="IPR017871">
    <property type="entry name" value="ABC_transporter-like_CS"/>
</dbReference>
<evidence type="ECO:0000256" key="2">
    <source>
        <dbReference type="ARBA" id="ARBA00022840"/>
    </source>
</evidence>
<evidence type="ECO:0000313" key="4">
    <source>
        <dbReference type="EMBL" id="GAH27445.1"/>
    </source>
</evidence>
<feature type="non-terminal residue" evidence="4">
    <location>
        <position position="1"/>
    </location>
</feature>
<keyword evidence="1" id="KW-0547">Nucleotide-binding</keyword>
<comment type="caution">
    <text evidence="4">The sequence shown here is derived from an EMBL/GenBank/DDBJ whole genome shotgun (WGS) entry which is preliminary data.</text>
</comment>
<keyword evidence="2" id="KW-0067">ATP-binding</keyword>
<dbReference type="InterPro" id="IPR003439">
    <property type="entry name" value="ABC_transporter-like_ATP-bd"/>
</dbReference>
<evidence type="ECO:0000256" key="1">
    <source>
        <dbReference type="ARBA" id="ARBA00022741"/>
    </source>
</evidence>
<dbReference type="EMBL" id="BARU01003787">
    <property type="protein sequence ID" value="GAH27445.1"/>
    <property type="molecule type" value="Genomic_DNA"/>
</dbReference>
<dbReference type="SUPFAM" id="SSF52540">
    <property type="entry name" value="P-loop containing nucleoside triphosphate hydrolases"/>
    <property type="match status" value="1"/>
</dbReference>
<organism evidence="4">
    <name type="scientific">marine sediment metagenome</name>
    <dbReference type="NCBI Taxonomy" id="412755"/>
    <lineage>
        <taxon>unclassified sequences</taxon>
        <taxon>metagenomes</taxon>
        <taxon>ecological metagenomes</taxon>
    </lineage>
</organism>